<keyword evidence="5" id="KW-0175">Coiled coil</keyword>
<dbReference type="OrthoDB" id="6351470at2759"/>
<dbReference type="EMBL" id="CAJPEX010010597">
    <property type="protein sequence ID" value="CAG0925098.1"/>
    <property type="molecule type" value="Genomic_DNA"/>
</dbReference>
<dbReference type="PANTHER" id="PTHR20544:SF0">
    <property type="entry name" value="NUCLEOPROTEIN TPR_MLP1 DOMAIN-CONTAINING PROTEIN"/>
    <property type="match status" value="1"/>
</dbReference>
<gene>
    <name evidence="6" type="ORF">NMOB1V02_LOCUS12548</name>
</gene>
<accession>A0A7R9C0B8</accession>
<dbReference type="EMBL" id="OA892634">
    <property type="protein sequence ID" value="CAD7284946.1"/>
    <property type="molecule type" value="Genomic_DNA"/>
</dbReference>
<evidence type="ECO:0000256" key="3">
    <source>
        <dbReference type="ARBA" id="ARBA00023212"/>
    </source>
</evidence>
<name>A0A7R9C0B8_9CRUS</name>
<comment type="similarity">
    <text evidence="4">Belongs to the CEP135/TSGA10 family.</text>
</comment>
<dbReference type="InterPro" id="IPR051877">
    <property type="entry name" value="Centriole_BasalBody_StrucProt"/>
</dbReference>
<organism evidence="6">
    <name type="scientific">Notodromas monacha</name>
    <dbReference type="NCBI Taxonomy" id="399045"/>
    <lineage>
        <taxon>Eukaryota</taxon>
        <taxon>Metazoa</taxon>
        <taxon>Ecdysozoa</taxon>
        <taxon>Arthropoda</taxon>
        <taxon>Crustacea</taxon>
        <taxon>Oligostraca</taxon>
        <taxon>Ostracoda</taxon>
        <taxon>Podocopa</taxon>
        <taxon>Podocopida</taxon>
        <taxon>Cypridocopina</taxon>
        <taxon>Cypridoidea</taxon>
        <taxon>Cyprididae</taxon>
        <taxon>Notodromas</taxon>
    </lineage>
</organism>
<keyword evidence="2" id="KW-0963">Cytoplasm</keyword>
<evidence type="ECO:0000313" key="6">
    <source>
        <dbReference type="EMBL" id="CAD7284946.1"/>
    </source>
</evidence>
<evidence type="ECO:0000256" key="1">
    <source>
        <dbReference type="ARBA" id="ARBA00004114"/>
    </source>
</evidence>
<protein>
    <submittedName>
        <fullName evidence="6">Uncharacterized protein</fullName>
    </submittedName>
</protein>
<feature type="coiled-coil region" evidence="5">
    <location>
        <begin position="202"/>
        <end position="243"/>
    </location>
</feature>
<evidence type="ECO:0000256" key="5">
    <source>
        <dbReference type="SAM" id="Coils"/>
    </source>
</evidence>
<dbReference type="GO" id="GO:0005814">
    <property type="term" value="C:centriole"/>
    <property type="evidence" value="ECO:0007669"/>
    <property type="project" value="UniProtKB-SubCell"/>
</dbReference>
<dbReference type="PANTHER" id="PTHR20544">
    <property type="entry name" value="CENTROSOMAL PROTEIN CEP135"/>
    <property type="match status" value="1"/>
</dbReference>
<evidence type="ECO:0000313" key="7">
    <source>
        <dbReference type="Proteomes" id="UP000678499"/>
    </source>
</evidence>
<evidence type="ECO:0000256" key="2">
    <source>
        <dbReference type="ARBA" id="ARBA00022490"/>
    </source>
</evidence>
<dbReference type="AlphaFoldDB" id="A0A7R9C0B8"/>
<sequence length="320" mass="37781">MKTQIMGGPNMKNFERKFGILRRRLDDMGYRQMLPMEAVPLVERLLNDFMQTTESYMRCKDKADENEKTKCMLEASVEPYREENGKLSQENARLHKRMLRLEEKHHEEELDAKLELRKLRKRFDEMRFMVESYESHMRDMEATERGLREEISKYTSKKARLSDMQNIDLPITLEPQPIKERREPVVQDPYLVDLVKVYDARIAQLESRITEDEALRKKLETELESAKCKVAAREKEIDRLEEILRHGINFDDMSAKASEKEKNLMARQMSLQVEYLEKTVIDLEKRLEVVKSFNASGGVSEHVASFVFPHTRLMVCDELV</sequence>
<feature type="coiled-coil region" evidence="5">
    <location>
        <begin position="84"/>
        <end position="157"/>
    </location>
</feature>
<keyword evidence="3" id="KW-0206">Cytoskeleton</keyword>
<proteinExistence type="inferred from homology"/>
<comment type="subcellular location">
    <subcellularLocation>
        <location evidence="1">Cytoplasm</location>
        <location evidence="1">Cytoskeleton</location>
        <location evidence="1">Microtubule organizing center</location>
        <location evidence="1">Centrosome</location>
        <location evidence="1">Centriole</location>
    </subcellularLocation>
</comment>
<reference evidence="6" key="1">
    <citation type="submission" date="2020-11" db="EMBL/GenBank/DDBJ databases">
        <authorList>
            <person name="Tran Van P."/>
        </authorList>
    </citation>
    <scope>NUCLEOTIDE SEQUENCE</scope>
</reference>
<keyword evidence="7" id="KW-1185">Reference proteome</keyword>
<evidence type="ECO:0000256" key="4">
    <source>
        <dbReference type="ARBA" id="ARBA00038123"/>
    </source>
</evidence>
<dbReference type="Proteomes" id="UP000678499">
    <property type="component" value="Unassembled WGS sequence"/>
</dbReference>